<gene>
    <name evidence="2" type="ORF">HK413_00875</name>
</gene>
<evidence type="ECO:0008006" key="4">
    <source>
        <dbReference type="Google" id="ProtNLM"/>
    </source>
</evidence>
<organism evidence="2 3">
    <name type="scientific">Mucilaginibacter humi</name>
    <dbReference type="NCBI Taxonomy" id="2732510"/>
    <lineage>
        <taxon>Bacteria</taxon>
        <taxon>Pseudomonadati</taxon>
        <taxon>Bacteroidota</taxon>
        <taxon>Sphingobacteriia</taxon>
        <taxon>Sphingobacteriales</taxon>
        <taxon>Sphingobacteriaceae</taxon>
        <taxon>Mucilaginibacter</taxon>
    </lineage>
</organism>
<dbReference type="RefSeq" id="WP_175268794.1">
    <property type="nucleotide sequence ID" value="NZ_JABFCR010000002.1"/>
</dbReference>
<feature type="transmembrane region" description="Helical" evidence="1">
    <location>
        <begin position="37"/>
        <end position="60"/>
    </location>
</feature>
<dbReference type="EMBL" id="JABFCR010000002">
    <property type="protein sequence ID" value="NNU33093.1"/>
    <property type="molecule type" value="Genomic_DNA"/>
</dbReference>
<evidence type="ECO:0000313" key="3">
    <source>
        <dbReference type="Proteomes" id="UP000566071"/>
    </source>
</evidence>
<feature type="transmembrane region" description="Helical" evidence="1">
    <location>
        <begin position="14"/>
        <end position="31"/>
    </location>
</feature>
<keyword evidence="1" id="KW-0472">Membrane</keyword>
<reference evidence="2 3" key="1">
    <citation type="submission" date="2020-05" db="EMBL/GenBank/DDBJ databases">
        <authorList>
            <person name="Khan S.A."/>
            <person name="Jeon C.O."/>
            <person name="Chun B.H."/>
        </authorList>
    </citation>
    <scope>NUCLEOTIDE SEQUENCE [LARGE SCALE GENOMIC DNA]</scope>
    <source>
        <strain evidence="2 3">S1162</strain>
    </source>
</reference>
<dbReference type="Proteomes" id="UP000566071">
    <property type="component" value="Unassembled WGS sequence"/>
</dbReference>
<keyword evidence="1" id="KW-1133">Transmembrane helix</keyword>
<comment type="caution">
    <text evidence="2">The sequence shown here is derived from an EMBL/GenBank/DDBJ whole genome shotgun (WGS) entry which is preliminary data.</text>
</comment>
<keyword evidence="1" id="KW-0812">Transmembrane</keyword>
<keyword evidence="3" id="KW-1185">Reference proteome</keyword>
<accession>A0ABX1W0H0</accession>
<sequence>MKDYILNNWTLPRILRVIIGIVIIGMAISGADIASGIIGTILTGMGVFNIGCCGAGGCYTPVKNSKKDSRDISYKEVV</sequence>
<evidence type="ECO:0000256" key="1">
    <source>
        <dbReference type="SAM" id="Phobius"/>
    </source>
</evidence>
<proteinExistence type="predicted"/>
<evidence type="ECO:0000313" key="2">
    <source>
        <dbReference type="EMBL" id="NNU33093.1"/>
    </source>
</evidence>
<protein>
    <recommendedName>
        <fullName evidence="4">DUF2892 domain-containing protein</fullName>
    </recommendedName>
</protein>
<name>A0ABX1W0H0_9SPHI</name>